<dbReference type="GeneID" id="8437729"/>
<dbReference type="Proteomes" id="UP000002058">
    <property type="component" value="Unassembled WGS sequence"/>
</dbReference>
<sequence length="121" mass="13005">MLFFCCPEGKKCARCKAQHRPCLPSPSSPELDRVIALRGSLAVAAILGRPCVADQEELVKAMEKVLAPIKAERSAKASAAAKAGIEKRRAAKAEAAEEDEEDEEDELVVVEGFDDCRGSGY</sequence>
<reference evidence="3" key="1">
    <citation type="journal article" date="2009" name="Genome Res.">
        <title>Comparative genomic analyses of the human fungal pathogens Coccidioides and their relatives.</title>
        <authorList>
            <person name="Sharpton T.J."/>
            <person name="Stajich J.E."/>
            <person name="Rounsley S.D."/>
            <person name="Gardner M.J."/>
            <person name="Wortman J.R."/>
            <person name="Jordar V.S."/>
            <person name="Maiti R."/>
            <person name="Kodira C.D."/>
            <person name="Neafsey D.E."/>
            <person name="Zeng Q."/>
            <person name="Hung C.-Y."/>
            <person name="McMahan C."/>
            <person name="Muszewska A."/>
            <person name="Grynberg M."/>
            <person name="Mandel M.A."/>
            <person name="Kellner E.M."/>
            <person name="Barker B.M."/>
            <person name="Galgiani J.N."/>
            <person name="Orbach M.J."/>
            <person name="Kirkland T.N."/>
            <person name="Cole G.T."/>
            <person name="Henn M.R."/>
            <person name="Birren B.W."/>
            <person name="Taylor J.W."/>
        </authorList>
    </citation>
    <scope>NUCLEOTIDE SEQUENCE [LARGE SCALE GENOMIC DNA]</scope>
    <source>
        <strain evidence="3">UAMH 1704</strain>
    </source>
</reference>
<dbReference type="AlphaFoldDB" id="C4JP41"/>
<feature type="compositionally biased region" description="Acidic residues" evidence="1">
    <location>
        <begin position="96"/>
        <end position="108"/>
    </location>
</feature>
<evidence type="ECO:0000256" key="1">
    <source>
        <dbReference type="SAM" id="MobiDB-lite"/>
    </source>
</evidence>
<dbReference type="VEuPathDB" id="FungiDB:UREG_03100"/>
<evidence type="ECO:0000313" key="2">
    <source>
        <dbReference type="EMBL" id="EEP78255.1"/>
    </source>
</evidence>
<dbReference type="HOGENOM" id="CLU_2039806_0_0_1"/>
<evidence type="ECO:0000313" key="3">
    <source>
        <dbReference type="Proteomes" id="UP000002058"/>
    </source>
</evidence>
<keyword evidence="3" id="KW-1185">Reference proteome</keyword>
<protein>
    <submittedName>
        <fullName evidence="2">Uncharacterized protein</fullName>
    </submittedName>
</protein>
<dbReference type="KEGG" id="ure:UREG_03100"/>
<dbReference type="RefSeq" id="XP_002543584.1">
    <property type="nucleotide sequence ID" value="XM_002543538.1"/>
</dbReference>
<gene>
    <name evidence="2" type="ORF">UREG_03100</name>
</gene>
<organism evidence="2 3">
    <name type="scientific">Uncinocarpus reesii (strain UAMH 1704)</name>
    <dbReference type="NCBI Taxonomy" id="336963"/>
    <lineage>
        <taxon>Eukaryota</taxon>
        <taxon>Fungi</taxon>
        <taxon>Dikarya</taxon>
        <taxon>Ascomycota</taxon>
        <taxon>Pezizomycotina</taxon>
        <taxon>Eurotiomycetes</taxon>
        <taxon>Eurotiomycetidae</taxon>
        <taxon>Onygenales</taxon>
        <taxon>Onygenaceae</taxon>
        <taxon>Uncinocarpus</taxon>
    </lineage>
</organism>
<proteinExistence type="predicted"/>
<name>C4JP41_UNCRE</name>
<dbReference type="InParanoid" id="C4JP41"/>
<accession>C4JP41</accession>
<dbReference type="EMBL" id="CH476616">
    <property type="protein sequence ID" value="EEP78255.1"/>
    <property type="molecule type" value="Genomic_DNA"/>
</dbReference>
<feature type="region of interest" description="Disordered" evidence="1">
    <location>
        <begin position="91"/>
        <end position="121"/>
    </location>
</feature>